<dbReference type="OrthoDB" id="206335at2759"/>
<dbReference type="GO" id="GO:0004527">
    <property type="term" value="F:exonuclease activity"/>
    <property type="evidence" value="ECO:0007669"/>
    <property type="project" value="UniProtKB-KW"/>
</dbReference>
<name>A0A8S1DIS4_9INSE</name>
<dbReference type="Pfam" id="PF00929">
    <property type="entry name" value="RNase_T"/>
    <property type="match status" value="1"/>
</dbReference>
<keyword evidence="6" id="KW-0539">Nucleus</keyword>
<dbReference type="GO" id="GO:0003676">
    <property type="term" value="F:nucleic acid binding"/>
    <property type="evidence" value="ECO:0007669"/>
    <property type="project" value="InterPro"/>
</dbReference>
<dbReference type="InterPro" id="IPR034922">
    <property type="entry name" value="REX1-like_exo"/>
</dbReference>
<evidence type="ECO:0000256" key="3">
    <source>
        <dbReference type="ARBA" id="ARBA00022722"/>
    </source>
</evidence>
<evidence type="ECO:0000256" key="4">
    <source>
        <dbReference type="ARBA" id="ARBA00022801"/>
    </source>
</evidence>
<evidence type="ECO:0000256" key="5">
    <source>
        <dbReference type="ARBA" id="ARBA00022839"/>
    </source>
</evidence>
<dbReference type="Gene3D" id="3.30.420.10">
    <property type="entry name" value="Ribonuclease H-like superfamily/Ribonuclease H"/>
    <property type="match status" value="1"/>
</dbReference>
<comment type="similarity">
    <text evidence="2">Belongs to the REXO1/REXO3 family.</text>
</comment>
<dbReference type="EMBL" id="CADEPI010000151">
    <property type="protein sequence ID" value="CAB3377803.1"/>
    <property type="molecule type" value="Genomic_DNA"/>
</dbReference>
<dbReference type="InterPro" id="IPR047021">
    <property type="entry name" value="REXO1/3/4-like"/>
</dbReference>
<organism evidence="9 10">
    <name type="scientific">Cloeon dipterum</name>
    <dbReference type="NCBI Taxonomy" id="197152"/>
    <lineage>
        <taxon>Eukaryota</taxon>
        <taxon>Metazoa</taxon>
        <taxon>Ecdysozoa</taxon>
        <taxon>Arthropoda</taxon>
        <taxon>Hexapoda</taxon>
        <taxon>Insecta</taxon>
        <taxon>Pterygota</taxon>
        <taxon>Palaeoptera</taxon>
        <taxon>Ephemeroptera</taxon>
        <taxon>Pisciforma</taxon>
        <taxon>Baetidae</taxon>
        <taxon>Cloeon</taxon>
    </lineage>
</organism>
<accession>A0A8S1DIS4</accession>
<comment type="caution">
    <text evidence="9">The sequence shown here is derived from an EMBL/GenBank/DDBJ whole genome shotgun (WGS) entry which is preliminary data.</text>
</comment>
<dbReference type="Proteomes" id="UP000494165">
    <property type="component" value="Unassembled WGS sequence"/>
</dbReference>
<sequence length="445" mass="51177">MAPTNEIDPPQNESLYNMLQSFIRSHEQVDEHSDSFDRFINEERAKNTVKDRKCERCERKYKVEMDRDGNPKPLKKNKQCKYHPGRLRYNNYDDQDYYSCCNATGSRSDNSCKSHNFHVSEYPGFFNKSEFVSTTERSGTNKAVYALDCEMCVTINGYECCRVSVVKEDYSIAYETLVRPDDEIIDYVFNYSGITKEILEQGPSKSLKDVQNDLLELIKEDTILIGHSIGNDLKSLKLSHNKLVDTVIAFPYNSFKRNSLRWLARKYLYERIQIGYGHDSAVDARTCMKLMQVKVGLYIDTRLLGWDELYKKPEVLHHDDDADETETRSKPDKDGGQSSEGQVGAEHREAEDHRGGDQQRPVGRGIKKPEPFVKDDIQLYINCKPEELECAIAVMNNILCDVVAWSETHGLKLNPRKTQRAFIVNRIGSGEFSEILKTCGNRLIV</sequence>
<dbReference type="InterPro" id="IPR013520">
    <property type="entry name" value="Ribonucl_H"/>
</dbReference>
<evidence type="ECO:0000256" key="6">
    <source>
        <dbReference type="ARBA" id="ARBA00023242"/>
    </source>
</evidence>
<evidence type="ECO:0000256" key="2">
    <source>
        <dbReference type="ARBA" id="ARBA00006357"/>
    </source>
</evidence>
<evidence type="ECO:0000256" key="1">
    <source>
        <dbReference type="ARBA" id="ARBA00004123"/>
    </source>
</evidence>
<evidence type="ECO:0000313" key="10">
    <source>
        <dbReference type="Proteomes" id="UP000494165"/>
    </source>
</evidence>
<dbReference type="SUPFAM" id="SSF53098">
    <property type="entry name" value="Ribonuclease H-like"/>
    <property type="match status" value="1"/>
</dbReference>
<dbReference type="PANTHER" id="PTHR12801">
    <property type="entry name" value="RNA EXONUCLEASE REXO1 / RECO3 FAMILY MEMBER-RELATED"/>
    <property type="match status" value="1"/>
</dbReference>
<dbReference type="CDD" id="cd06145">
    <property type="entry name" value="REX1_like"/>
    <property type="match status" value="1"/>
</dbReference>
<keyword evidence="10" id="KW-1185">Reference proteome</keyword>
<dbReference type="InterPro" id="IPR036397">
    <property type="entry name" value="RNaseH_sf"/>
</dbReference>
<keyword evidence="5" id="KW-0269">Exonuclease</keyword>
<dbReference type="FunFam" id="3.30.420.10:FF:000031">
    <property type="entry name" value="RNA exonuclease 1"/>
    <property type="match status" value="1"/>
</dbReference>
<protein>
    <recommendedName>
        <fullName evidence="8">Exonuclease domain-containing protein</fullName>
    </recommendedName>
</protein>
<feature type="domain" description="Exonuclease" evidence="8">
    <location>
        <begin position="143"/>
        <end position="300"/>
    </location>
</feature>
<evidence type="ECO:0000259" key="8">
    <source>
        <dbReference type="SMART" id="SM00479"/>
    </source>
</evidence>
<feature type="region of interest" description="Disordered" evidence="7">
    <location>
        <begin position="317"/>
        <end position="369"/>
    </location>
</feature>
<dbReference type="GO" id="GO:0010629">
    <property type="term" value="P:negative regulation of gene expression"/>
    <property type="evidence" value="ECO:0007669"/>
    <property type="project" value="UniProtKB-ARBA"/>
</dbReference>
<evidence type="ECO:0000256" key="7">
    <source>
        <dbReference type="SAM" id="MobiDB-lite"/>
    </source>
</evidence>
<evidence type="ECO:0000313" key="9">
    <source>
        <dbReference type="EMBL" id="CAB3377803.1"/>
    </source>
</evidence>
<dbReference type="SMART" id="SM00479">
    <property type="entry name" value="EXOIII"/>
    <property type="match status" value="1"/>
</dbReference>
<dbReference type="InterPro" id="IPR012337">
    <property type="entry name" value="RNaseH-like_sf"/>
</dbReference>
<keyword evidence="4" id="KW-0378">Hydrolase</keyword>
<feature type="compositionally biased region" description="Basic and acidic residues" evidence="7">
    <location>
        <begin position="317"/>
        <end position="335"/>
    </location>
</feature>
<comment type="subcellular location">
    <subcellularLocation>
        <location evidence="1">Nucleus</location>
    </subcellularLocation>
</comment>
<proteinExistence type="inferred from homology"/>
<dbReference type="GO" id="GO:0005634">
    <property type="term" value="C:nucleus"/>
    <property type="evidence" value="ECO:0007669"/>
    <property type="project" value="UniProtKB-SubCell"/>
</dbReference>
<reference evidence="9 10" key="1">
    <citation type="submission" date="2020-04" db="EMBL/GenBank/DDBJ databases">
        <authorList>
            <person name="Alioto T."/>
            <person name="Alioto T."/>
            <person name="Gomez Garrido J."/>
        </authorList>
    </citation>
    <scope>NUCLEOTIDE SEQUENCE [LARGE SCALE GENOMIC DNA]</scope>
</reference>
<gene>
    <name evidence="9" type="ORF">CLODIP_2_CD00167</name>
</gene>
<keyword evidence="3" id="KW-0540">Nuclease</keyword>
<dbReference type="PANTHER" id="PTHR12801:SF115">
    <property type="entry name" value="FI18136P1-RELATED"/>
    <property type="match status" value="1"/>
</dbReference>
<dbReference type="AlphaFoldDB" id="A0A8S1DIS4"/>
<feature type="compositionally biased region" description="Basic and acidic residues" evidence="7">
    <location>
        <begin position="345"/>
        <end position="357"/>
    </location>
</feature>